<dbReference type="Proteomes" id="UP000828390">
    <property type="component" value="Unassembled WGS sequence"/>
</dbReference>
<accession>A0A9D3YKG5</accession>
<name>A0A9D3YKG5_DREPO</name>
<protein>
    <submittedName>
        <fullName evidence="1">Uncharacterized protein</fullName>
    </submittedName>
</protein>
<proteinExistence type="predicted"/>
<gene>
    <name evidence="1" type="ORF">DPMN_077436</name>
</gene>
<organism evidence="1 2">
    <name type="scientific">Dreissena polymorpha</name>
    <name type="common">Zebra mussel</name>
    <name type="synonym">Mytilus polymorpha</name>
    <dbReference type="NCBI Taxonomy" id="45954"/>
    <lineage>
        <taxon>Eukaryota</taxon>
        <taxon>Metazoa</taxon>
        <taxon>Spiralia</taxon>
        <taxon>Lophotrochozoa</taxon>
        <taxon>Mollusca</taxon>
        <taxon>Bivalvia</taxon>
        <taxon>Autobranchia</taxon>
        <taxon>Heteroconchia</taxon>
        <taxon>Euheterodonta</taxon>
        <taxon>Imparidentia</taxon>
        <taxon>Neoheterodontei</taxon>
        <taxon>Myida</taxon>
        <taxon>Dreissenoidea</taxon>
        <taxon>Dreissenidae</taxon>
        <taxon>Dreissena</taxon>
    </lineage>
</organism>
<reference evidence="1" key="1">
    <citation type="journal article" date="2019" name="bioRxiv">
        <title>The Genome of the Zebra Mussel, Dreissena polymorpha: A Resource for Invasive Species Research.</title>
        <authorList>
            <person name="McCartney M.A."/>
            <person name="Auch B."/>
            <person name="Kono T."/>
            <person name="Mallez S."/>
            <person name="Zhang Y."/>
            <person name="Obille A."/>
            <person name="Becker A."/>
            <person name="Abrahante J.E."/>
            <person name="Garbe J."/>
            <person name="Badalamenti J.P."/>
            <person name="Herman A."/>
            <person name="Mangelson H."/>
            <person name="Liachko I."/>
            <person name="Sullivan S."/>
            <person name="Sone E.D."/>
            <person name="Koren S."/>
            <person name="Silverstein K.A.T."/>
            <person name="Beckman K.B."/>
            <person name="Gohl D.M."/>
        </authorList>
    </citation>
    <scope>NUCLEOTIDE SEQUENCE</scope>
    <source>
        <strain evidence="1">Duluth1</strain>
        <tissue evidence="1">Whole animal</tissue>
    </source>
</reference>
<dbReference type="EMBL" id="JAIWYP010000015">
    <property type="protein sequence ID" value="KAH3702419.1"/>
    <property type="molecule type" value="Genomic_DNA"/>
</dbReference>
<comment type="caution">
    <text evidence="1">The sequence shown here is derived from an EMBL/GenBank/DDBJ whole genome shotgun (WGS) entry which is preliminary data.</text>
</comment>
<keyword evidence="2" id="KW-1185">Reference proteome</keyword>
<dbReference type="AlphaFoldDB" id="A0A9D3YKG5"/>
<evidence type="ECO:0000313" key="1">
    <source>
        <dbReference type="EMBL" id="KAH3702419.1"/>
    </source>
</evidence>
<evidence type="ECO:0000313" key="2">
    <source>
        <dbReference type="Proteomes" id="UP000828390"/>
    </source>
</evidence>
<sequence>MKPIDVYNKIKLDRSGDYYHVGRREHYISHEGNDYGTTALALRNDGVGDYSHISDVDSTRFTRQNPTRGSSQRVY</sequence>
<reference evidence="1" key="2">
    <citation type="submission" date="2020-11" db="EMBL/GenBank/DDBJ databases">
        <authorList>
            <person name="McCartney M.A."/>
            <person name="Auch B."/>
            <person name="Kono T."/>
            <person name="Mallez S."/>
            <person name="Becker A."/>
            <person name="Gohl D.M."/>
            <person name="Silverstein K.A.T."/>
            <person name="Koren S."/>
            <person name="Bechman K.B."/>
            <person name="Herman A."/>
            <person name="Abrahante J.E."/>
            <person name="Garbe J."/>
        </authorList>
    </citation>
    <scope>NUCLEOTIDE SEQUENCE</scope>
    <source>
        <strain evidence="1">Duluth1</strain>
        <tissue evidence="1">Whole animal</tissue>
    </source>
</reference>